<proteinExistence type="predicted"/>
<keyword evidence="2" id="KW-1185">Reference proteome</keyword>
<organism evidence="1 2">
    <name type="scientific">Duganella radicis</name>
    <dbReference type="NCBI Taxonomy" id="551988"/>
    <lineage>
        <taxon>Bacteria</taxon>
        <taxon>Pseudomonadati</taxon>
        <taxon>Pseudomonadota</taxon>
        <taxon>Betaproteobacteria</taxon>
        <taxon>Burkholderiales</taxon>
        <taxon>Oxalobacteraceae</taxon>
        <taxon>Telluria group</taxon>
        <taxon>Duganella</taxon>
    </lineage>
</organism>
<protein>
    <submittedName>
        <fullName evidence="1">Uncharacterized protein</fullName>
    </submittedName>
</protein>
<dbReference type="Proteomes" id="UP000475582">
    <property type="component" value="Unassembled WGS sequence"/>
</dbReference>
<name>A0A6L6PRI3_9BURK</name>
<dbReference type="AlphaFoldDB" id="A0A6L6PRI3"/>
<gene>
    <name evidence="1" type="ORF">GM676_29765</name>
</gene>
<evidence type="ECO:0000313" key="2">
    <source>
        <dbReference type="Proteomes" id="UP000475582"/>
    </source>
</evidence>
<reference evidence="1 2" key="1">
    <citation type="submission" date="2019-11" db="EMBL/GenBank/DDBJ databases">
        <title>Type strains purchased from KCTC, JCM and DSMZ.</title>
        <authorList>
            <person name="Lu H."/>
        </authorList>
    </citation>
    <scope>NUCLEOTIDE SEQUENCE [LARGE SCALE GENOMIC DNA]</scope>
    <source>
        <strain evidence="1 2">KCTC 22382</strain>
    </source>
</reference>
<evidence type="ECO:0000313" key="1">
    <source>
        <dbReference type="EMBL" id="MTV41746.1"/>
    </source>
</evidence>
<dbReference type="EMBL" id="WNKY01000067">
    <property type="protein sequence ID" value="MTV41746.1"/>
    <property type="molecule type" value="Genomic_DNA"/>
</dbReference>
<dbReference type="OrthoDB" id="8819631at2"/>
<dbReference type="RefSeq" id="WP_155468113.1">
    <property type="nucleotide sequence ID" value="NZ_WNKY01000067.1"/>
</dbReference>
<sequence length="153" mass="16239">MSENSKPAAPAGALRLEDMSDAQLHEMVARAATDPFTARAAQQLQKQAFERMSESVQRMLAELNSIDKKQGKLTGGPVSVLALAGAARQREAAGKQKREFAEYLVIGAMVNRDNPDWNIFDESTAAATPAASGLMALLRMRLSAPAAAAVPSA</sequence>
<accession>A0A6L6PRI3</accession>
<comment type="caution">
    <text evidence="1">The sequence shown here is derived from an EMBL/GenBank/DDBJ whole genome shotgun (WGS) entry which is preliminary data.</text>
</comment>